<keyword evidence="2" id="KW-1185">Reference proteome</keyword>
<comment type="caution">
    <text evidence="1">The sequence shown here is derived from an EMBL/GenBank/DDBJ whole genome shotgun (WGS) entry which is preliminary data.</text>
</comment>
<dbReference type="EMBL" id="BMXE01000006">
    <property type="protein sequence ID" value="GHB41142.1"/>
    <property type="molecule type" value="Genomic_DNA"/>
</dbReference>
<organism evidence="1 2">
    <name type="scientific">Pseudovibrio japonicus</name>
    <dbReference type="NCBI Taxonomy" id="366534"/>
    <lineage>
        <taxon>Bacteria</taxon>
        <taxon>Pseudomonadati</taxon>
        <taxon>Pseudomonadota</taxon>
        <taxon>Alphaproteobacteria</taxon>
        <taxon>Hyphomicrobiales</taxon>
        <taxon>Stappiaceae</taxon>
        <taxon>Pseudovibrio</taxon>
    </lineage>
</organism>
<protein>
    <submittedName>
        <fullName evidence="1">Uncharacterized protein</fullName>
    </submittedName>
</protein>
<evidence type="ECO:0000313" key="2">
    <source>
        <dbReference type="Proteomes" id="UP000637980"/>
    </source>
</evidence>
<name>A0ABQ3EIL5_9HYPH</name>
<sequence>MIAAISELDSFEYVWKGKIPVAKNNAKLVPKAGDLPTLEKIKTKTSVLSAGFTIAQRYPSCVSPNAVLVSRRTSAPMTRACVVITLSILINLLKVVTNRIGDYSPKCPDTKESKKQYE</sequence>
<dbReference type="Proteomes" id="UP000637980">
    <property type="component" value="Unassembled WGS sequence"/>
</dbReference>
<accession>A0ABQ3EIL5</accession>
<gene>
    <name evidence="1" type="ORF">GCM10007094_33230</name>
</gene>
<evidence type="ECO:0000313" key="1">
    <source>
        <dbReference type="EMBL" id="GHB41142.1"/>
    </source>
</evidence>
<proteinExistence type="predicted"/>
<reference evidence="2" key="1">
    <citation type="journal article" date="2019" name="Int. J. Syst. Evol. Microbiol.">
        <title>The Global Catalogue of Microorganisms (GCM) 10K type strain sequencing project: providing services to taxonomists for standard genome sequencing and annotation.</title>
        <authorList>
            <consortium name="The Broad Institute Genomics Platform"/>
            <consortium name="The Broad Institute Genome Sequencing Center for Infectious Disease"/>
            <person name="Wu L."/>
            <person name="Ma J."/>
        </authorList>
    </citation>
    <scope>NUCLEOTIDE SEQUENCE [LARGE SCALE GENOMIC DNA]</scope>
    <source>
        <strain evidence="2">KCTC 12861</strain>
    </source>
</reference>